<reference evidence="7" key="1">
    <citation type="journal article" date="2011" name="Genome Res.">
        <title>Deep small RNA sequencing from the nematode Ascaris reveals conservation, functional diversification, and novel developmental profiles.</title>
        <authorList>
            <person name="Wang J."/>
            <person name="Czech B."/>
            <person name="Crunk A."/>
            <person name="Wallace A."/>
            <person name="Mitreva M."/>
            <person name="Hannon G.J."/>
            <person name="Davis R.E."/>
        </authorList>
    </citation>
    <scope>NUCLEOTIDE SEQUENCE</scope>
</reference>
<feature type="non-terminal residue" evidence="7">
    <location>
        <position position="191"/>
    </location>
</feature>
<evidence type="ECO:0000256" key="1">
    <source>
        <dbReference type="ARBA" id="ARBA00006926"/>
    </source>
</evidence>
<accession>F1LGH1</accession>
<evidence type="ECO:0000313" key="7">
    <source>
        <dbReference type="EMBL" id="ADY49225.1"/>
    </source>
</evidence>
<sequence length="191" mass="22161">MSSSKQTIYDFKVKDAEGHDVSLDKYKGKVVLIVNVASKCGLASSNYAELKELLDKYADKGLVIATFPCNQFGGQEPDCEVDIRNFVKDKFKFEPDLYGKIDVNGSHADPLFAFLKKEQGGIFFDAIKWNFTKFLIDTNGRPVKRYSPTTSPKSMSRSIWVQKRTLKRKYNRRQRILFARCREQWRRINNR</sequence>
<dbReference type="PANTHER" id="PTHR11592:SF134">
    <property type="entry name" value="PHOSPHOLIPID HYDROPEROXIDE GLUTATHIONE PEROXIDASE"/>
    <property type="match status" value="1"/>
</dbReference>
<dbReference type="GO" id="GO:0004601">
    <property type="term" value="F:peroxidase activity"/>
    <property type="evidence" value="ECO:0007669"/>
    <property type="project" value="UniProtKB-KW"/>
</dbReference>
<dbReference type="InterPro" id="IPR036249">
    <property type="entry name" value="Thioredoxin-like_sf"/>
</dbReference>
<dbReference type="PROSITE" id="PS00460">
    <property type="entry name" value="GLUTATHIONE_PEROXID_1"/>
    <property type="match status" value="1"/>
</dbReference>
<evidence type="ECO:0000256" key="5">
    <source>
        <dbReference type="RuleBase" id="RU000499"/>
    </source>
</evidence>
<dbReference type="PRINTS" id="PR01011">
    <property type="entry name" value="GLUTPROXDASE"/>
</dbReference>
<evidence type="ECO:0000256" key="2">
    <source>
        <dbReference type="ARBA" id="ARBA00022559"/>
    </source>
</evidence>
<dbReference type="Pfam" id="PF00255">
    <property type="entry name" value="GSHPx"/>
    <property type="match status" value="1"/>
</dbReference>
<name>F1LGH1_ASCSU</name>
<dbReference type="AlphaFoldDB" id="F1LGH1"/>
<comment type="similarity">
    <text evidence="1 5">Belongs to the glutathione peroxidase family.</text>
</comment>
<evidence type="ECO:0000256" key="3">
    <source>
        <dbReference type="ARBA" id="ARBA00023002"/>
    </source>
</evidence>
<protein>
    <recommendedName>
        <fullName evidence="5">Glutathione peroxidase</fullName>
    </recommendedName>
</protein>
<dbReference type="GO" id="GO:0006979">
    <property type="term" value="P:response to oxidative stress"/>
    <property type="evidence" value="ECO:0007669"/>
    <property type="project" value="InterPro"/>
</dbReference>
<dbReference type="InterPro" id="IPR000889">
    <property type="entry name" value="Glutathione_peroxidase"/>
</dbReference>
<dbReference type="InterPro" id="IPR029759">
    <property type="entry name" value="GPX_AS"/>
</dbReference>
<keyword evidence="2 5" id="KW-0575">Peroxidase</keyword>
<dbReference type="SUPFAM" id="SSF52833">
    <property type="entry name" value="Thioredoxin-like"/>
    <property type="match status" value="1"/>
</dbReference>
<dbReference type="PANTHER" id="PTHR11592">
    <property type="entry name" value="GLUTATHIONE PEROXIDASE"/>
    <property type="match status" value="1"/>
</dbReference>
<dbReference type="PROSITE" id="PS51355">
    <property type="entry name" value="GLUTATHIONE_PEROXID_3"/>
    <property type="match status" value="1"/>
</dbReference>
<evidence type="ECO:0000256" key="4">
    <source>
        <dbReference type="PIRSR" id="PIRSR000303-1"/>
    </source>
</evidence>
<feature type="active site" evidence="4">
    <location>
        <position position="40"/>
    </location>
</feature>
<dbReference type="Gene3D" id="3.40.30.10">
    <property type="entry name" value="Glutaredoxin"/>
    <property type="match status" value="1"/>
</dbReference>
<organism evidence="7">
    <name type="scientific">Ascaris suum</name>
    <name type="common">Pig roundworm</name>
    <name type="synonym">Ascaris lumbricoides</name>
    <dbReference type="NCBI Taxonomy" id="6253"/>
    <lineage>
        <taxon>Eukaryota</taxon>
        <taxon>Metazoa</taxon>
        <taxon>Ecdysozoa</taxon>
        <taxon>Nematoda</taxon>
        <taxon>Chromadorea</taxon>
        <taxon>Rhabditida</taxon>
        <taxon>Spirurina</taxon>
        <taxon>Ascaridomorpha</taxon>
        <taxon>Ascaridoidea</taxon>
        <taxon>Ascarididae</taxon>
        <taxon>Ascaris</taxon>
    </lineage>
</organism>
<dbReference type="EMBL" id="JI215052">
    <property type="protein sequence ID" value="ADY49225.1"/>
    <property type="molecule type" value="mRNA"/>
</dbReference>
<dbReference type="PROSITE" id="PS51352">
    <property type="entry name" value="THIOREDOXIN_2"/>
    <property type="match status" value="1"/>
</dbReference>
<dbReference type="FunFam" id="3.40.30.10:FF:000025">
    <property type="entry name" value="Glutathione peroxidase"/>
    <property type="match status" value="1"/>
</dbReference>
<evidence type="ECO:0000259" key="6">
    <source>
        <dbReference type="PROSITE" id="PS51352"/>
    </source>
</evidence>
<keyword evidence="3 5" id="KW-0560">Oxidoreductase</keyword>
<proteinExistence type="evidence at transcript level"/>
<feature type="domain" description="Thioredoxin" evidence="6">
    <location>
        <begin position="2"/>
        <end position="165"/>
    </location>
</feature>
<dbReference type="PIRSF" id="PIRSF000303">
    <property type="entry name" value="Glutathion_perox"/>
    <property type="match status" value="1"/>
</dbReference>
<dbReference type="CDD" id="cd00340">
    <property type="entry name" value="GSH_Peroxidase"/>
    <property type="match status" value="1"/>
</dbReference>
<dbReference type="InterPro" id="IPR013766">
    <property type="entry name" value="Thioredoxin_domain"/>
</dbReference>